<dbReference type="Pfam" id="PF24712">
    <property type="entry name" value="YxiG_2"/>
    <property type="match status" value="1"/>
</dbReference>
<dbReference type="RefSeq" id="WP_425588383.1">
    <property type="nucleotide sequence ID" value="NZ_BAABEP010000045.1"/>
</dbReference>
<evidence type="ECO:0000313" key="2">
    <source>
        <dbReference type="EMBL" id="GAA3747787.1"/>
    </source>
</evidence>
<evidence type="ECO:0000313" key="3">
    <source>
        <dbReference type="Proteomes" id="UP001499884"/>
    </source>
</evidence>
<dbReference type="InterPro" id="IPR058188">
    <property type="entry name" value="YxiG-like"/>
</dbReference>
<evidence type="ECO:0000259" key="1">
    <source>
        <dbReference type="Pfam" id="PF24712"/>
    </source>
</evidence>
<keyword evidence="3" id="KW-1185">Reference proteome</keyword>
<sequence length="138" mass="15218">METAELGRMLGGTSDHTVVHHGYTNYMCDYEVIVYAAADPRAGYVPCHLRYLFRHCVDARVETSESAVSPRGAHGHPIGGLDRDWGTKWRFSAAGARVLPEFWSRALGIDFHEVRLEANGHHLAVVFSDLVVSVVPSG</sequence>
<comment type="caution">
    <text evidence="2">The sequence shown here is derived from an EMBL/GenBank/DDBJ whole genome shotgun (WGS) entry which is preliminary data.</text>
</comment>
<feature type="domain" description="YxiG-like" evidence="1">
    <location>
        <begin position="3"/>
        <end position="138"/>
    </location>
</feature>
<reference evidence="3" key="1">
    <citation type="journal article" date="2019" name="Int. J. Syst. Evol. Microbiol.">
        <title>The Global Catalogue of Microorganisms (GCM) 10K type strain sequencing project: providing services to taxonomists for standard genome sequencing and annotation.</title>
        <authorList>
            <consortium name="The Broad Institute Genomics Platform"/>
            <consortium name="The Broad Institute Genome Sequencing Center for Infectious Disease"/>
            <person name="Wu L."/>
            <person name="Ma J."/>
        </authorList>
    </citation>
    <scope>NUCLEOTIDE SEQUENCE [LARGE SCALE GENOMIC DNA]</scope>
    <source>
        <strain evidence="3">JCM 30846</strain>
    </source>
</reference>
<gene>
    <name evidence="2" type="ORF">GCM10023082_50160</name>
</gene>
<proteinExistence type="predicted"/>
<protein>
    <recommendedName>
        <fullName evidence="1">YxiG-like domain-containing protein</fullName>
    </recommendedName>
</protein>
<dbReference type="EMBL" id="BAABEP010000045">
    <property type="protein sequence ID" value="GAA3747787.1"/>
    <property type="molecule type" value="Genomic_DNA"/>
</dbReference>
<organism evidence="2 3">
    <name type="scientific">Streptomyces tremellae</name>
    <dbReference type="NCBI Taxonomy" id="1124239"/>
    <lineage>
        <taxon>Bacteria</taxon>
        <taxon>Bacillati</taxon>
        <taxon>Actinomycetota</taxon>
        <taxon>Actinomycetes</taxon>
        <taxon>Kitasatosporales</taxon>
        <taxon>Streptomycetaceae</taxon>
        <taxon>Streptomyces</taxon>
    </lineage>
</organism>
<dbReference type="Proteomes" id="UP001499884">
    <property type="component" value="Unassembled WGS sequence"/>
</dbReference>
<accession>A0ABP7FUG9</accession>
<name>A0ABP7FUG9_9ACTN</name>